<name>A0ABS8P114_9PSEU</name>
<reference evidence="4 5" key="1">
    <citation type="submission" date="2021-11" db="EMBL/GenBank/DDBJ databases">
        <title>Draft genome sequence of Actinomycetospora sp. SF1 isolated from the rhizosphere soil.</title>
        <authorList>
            <person name="Duangmal K."/>
            <person name="Chantavorakit T."/>
        </authorList>
    </citation>
    <scope>NUCLEOTIDE SEQUENCE [LARGE SCALE GENOMIC DNA]</scope>
    <source>
        <strain evidence="4 5">TBRC 5722</strain>
    </source>
</reference>
<comment type="caution">
    <text evidence="4">The sequence shown here is derived from an EMBL/GenBank/DDBJ whole genome shotgun (WGS) entry which is preliminary data.</text>
</comment>
<evidence type="ECO:0000256" key="2">
    <source>
        <dbReference type="ARBA" id="ARBA00023026"/>
    </source>
</evidence>
<proteinExistence type="predicted"/>
<dbReference type="CDD" id="cd16014">
    <property type="entry name" value="PLC"/>
    <property type="match status" value="1"/>
</dbReference>
<dbReference type="Pfam" id="PF04185">
    <property type="entry name" value="Phosphoesterase"/>
    <property type="match status" value="1"/>
</dbReference>
<organism evidence="4 5">
    <name type="scientific">Actinomycetospora endophytica</name>
    <dbReference type="NCBI Taxonomy" id="2291215"/>
    <lineage>
        <taxon>Bacteria</taxon>
        <taxon>Bacillati</taxon>
        <taxon>Actinomycetota</taxon>
        <taxon>Actinomycetes</taxon>
        <taxon>Pseudonocardiales</taxon>
        <taxon>Pseudonocardiaceae</taxon>
        <taxon>Actinomycetospora</taxon>
    </lineage>
</organism>
<evidence type="ECO:0000256" key="1">
    <source>
        <dbReference type="ARBA" id="ARBA00022801"/>
    </source>
</evidence>
<feature type="region of interest" description="Disordered" evidence="3">
    <location>
        <begin position="492"/>
        <end position="516"/>
    </location>
</feature>
<gene>
    <name evidence="4" type="ORF">LQ327_00865</name>
</gene>
<dbReference type="PANTHER" id="PTHR31956:SF1">
    <property type="entry name" value="NON-SPECIFIC PHOSPHOLIPASE C1"/>
    <property type="match status" value="1"/>
</dbReference>
<dbReference type="Proteomes" id="UP001199469">
    <property type="component" value="Unassembled WGS sequence"/>
</dbReference>
<dbReference type="InterPro" id="IPR007312">
    <property type="entry name" value="Phosphoesterase"/>
</dbReference>
<dbReference type="PANTHER" id="PTHR31956">
    <property type="entry name" value="NON-SPECIFIC PHOSPHOLIPASE C4-RELATED"/>
    <property type="match status" value="1"/>
</dbReference>
<keyword evidence="2" id="KW-0843">Virulence</keyword>
<dbReference type="Gene3D" id="3.40.720.10">
    <property type="entry name" value="Alkaline Phosphatase, subunit A"/>
    <property type="match status" value="2"/>
</dbReference>
<dbReference type="EMBL" id="JAJNDB010000001">
    <property type="protein sequence ID" value="MCD2191940.1"/>
    <property type="molecule type" value="Genomic_DNA"/>
</dbReference>
<dbReference type="RefSeq" id="WP_230729632.1">
    <property type="nucleotide sequence ID" value="NZ_JAJNDB010000001.1"/>
</dbReference>
<keyword evidence="5" id="KW-1185">Reference proteome</keyword>
<evidence type="ECO:0000313" key="4">
    <source>
        <dbReference type="EMBL" id="MCD2191940.1"/>
    </source>
</evidence>
<sequence length="516" mass="56579">MSGIVAGIIPATGYRSYYTTITTVVEMGRRRVLGGSAAAAAVAAVALLPERLQRVAVTPTGHSVADVEHVVLMMMENRSFDHYFGAMPGVRGFGDPRPQRLPGSSRTVFQQPLPAHPDGYVMPFHLDSSRTSAQAIRSLNHSWEAEHGYWANGRMDGFLTYEARRSVLSTLGHPGPVPERREYAMGYFTRDDVPFHHGLAENFTICDNYFCSVMGSTWPNRLMWMTGTMDPEGRAGGPVYDTGDASAEAGRLNWTTYPERLERAGVSWRAYDEERGTGLNPLEEFRQFRTATTGSPLARKGLGGGGPGEFERDVAAGRLPTVSWVFPRASESEHPMYRPADGAAAIARKLGALAAHPEVWAKTVFILNYDENDGLFDHVSPPVPPVGTPDEYADGEHVGPGFRVPCLVISPWSTGGWVSSELLDHTSILRFLEHVTGVQEPNISAWRRSTFGDLRSTLALDAPPRTSPNPLTRLPDAAGIARRVDDDLLSRRLADPQVPEPQRMPLVPAAPRPRFV</sequence>
<protein>
    <submittedName>
        <fullName evidence="4">Phospholipase</fullName>
    </submittedName>
</protein>
<evidence type="ECO:0000256" key="3">
    <source>
        <dbReference type="SAM" id="MobiDB-lite"/>
    </source>
</evidence>
<keyword evidence="1" id="KW-0378">Hydrolase</keyword>
<accession>A0ABS8P114</accession>
<evidence type="ECO:0000313" key="5">
    <source>
        <dbReference type="Proteomes" id="UP001199469"/>
    </source>
</evidence>
<dbReference type="InterPro" id="IPR017850">
    <property type="entry name" value="Alkaline_phosphatase_core_sf"/>
</dbReference>